<evidence type="ECO:0000313" key="4">
    <source>
        <dbReference type="Proteomes" id="UP000216478"/>
    </source>
</evidence>
<dbReference type="RefSeq" id="WP_094540780.1">
    <property type="nucleotide sequence ID" value="NZ_JBHEER010000003.1"/>
</dbReference>
<dbReference type="GO" id="GO:0000270">
    <property type="term" value="P:peptidoglycan metabolic process"/>
    <property type="evidence" value="ECO:0007669"/>
    <property type="project" value="TreeGrafter"/>
</dbReference>
<feature type="transmembrane region" description="Helical" evidence="1">
    <location>
        <begin position="78"/>
        <end position="100"/>
    </location>
</feature>
<feature type="transmembrane region" description="Helical" evidence="1">
    <location>
        <begin position="106"/>
        <end position="124"/>
    </location>
</feature>
<organism evidence="3 4">
    <name type="scientific">Brucella grignonensis</name>
    <dbReference type="NCBI Taxonomy" id="94627"/>
    <lineage>
        <taxon>Bacteria</taxon>
        <taxon>Pseudomonadati</taxon>
        <taxon>Pseudomonadota</taxon>
        <taxon>Alphaproteobacteria</taxon>
        <taxon>Hyphomicrobiales</taxon>
        <taxon>Brucellaceae</taxon>
        <taxon>Brucella/Ochrobactrum group</taxon>
        <taxon>Brucella</taxon>
    </lineage>
</organism>
<dbReference type="CDD" id="cd06259">
    <property type="entry name" value="YdcF-like"/>
    <property type="match status" value="1"/>
</dbReference>
<dbReference type="OrthoDB" id="9812311at2"/>
<keyword evidence="1" id="KW-1133">Transmembrane helix</keyword>
<evidence type="ECO:0000256" key="1">
    <source>
        <dbReference type="SAM" id="Phobius"/>
    </source>
</evidence>
<dbReference type="Proteomes" id="UP000216478">
    <property type="component" value="Unassembled WGS sequence"/>
</dbReference>
<name>A0A256FAF7_9HYPH</name>
<comment type="caution">
    <text evidence="3">The sequence shown here is derived from an EMBL/GenBank/DDBJ whole genome shotgun (WGS) entry which is preliminary data.</text>
</comment>
<dbReference type="GO" id="GO:0005886">
    <property type="term" value="C:plasma membrane"/>
    <property type="evidence" value="ECO:0007669"/>
    <property type="project" value="TreeGrafter"/>
</dbReference>
<accession>A0A256FAF7</accession>
<dbReference type="InterPro" id="IPR051599">
    <property type="entry name" value="Cell_Envelope_Assoc"/>
</dbReference>
<dbReference type="AlphaFoldDB" id="A0A256FAF7"/>
<evidence type="ECO:0000313" key="3">
    <source>
        <dbReference type="EMBL" id="OYR11857.1"/>
    </source>
</evidence>
<proteinExistence type="predicted"/>
<dbReference type="Pfam" id="PF02698">
    <property type="entry name" value="DUF218"/>
    <property type="match status" value="1"/>
</dbReference>
<sequence length="304" mass="33635">MTAFFANTDRKSRISGNFPSYRRNDGYDNKVSERKVQQTVLAGRSESIDAAAGSEAKAEAHRGVVVWRRSRTTDAPSALSASILALAVGKFIWSVLMRIFRRLQPISIVLFLALVAFLIGFVAFSEKVTSMQSPVLGEPADAIVVLTGGQSRIQAALDLLKGKQGKRLLISGVHPSTTEKSLQRATHTEQSLFECCVDLDRSALNTVGNATESERWIRANNYHRVIVVTNNYHIPRSILEMSYRMQDVEFVPYPVVNGEKRAHSWVAEGDTLRVLFIEYVKYLGAALRVAGAKLFGNAFTPDLS</sequence>
<dbReference type="GO" id="GO:0043164">
    <property type="term" value="P:Gram-negative-bacterium-type cell wall biogenesis"/>
    <property type="evidence" value="ECO:0007669"/>
    <property type="project" value="TreeGrafter"/>
</dbReference>
<feature type="domain" description="DUF218" evidence="2">
    <location>
        <begin position="141"/>
        <end position="267"/>
    </location>
</feature>
<dbReference type="PANTHER" id="PTHR30336">
    <property type="entry name" value="INNER MEMBRANE PROTEIN, PROBABLE PERMEASE"/>
    <property type="match status" value="1"/>
</dbReference>
<dbReference type="EMBL" id="NNRL01000161">
    <property type="protein sequence ID" value="OYR11857.1"/>
    <property type="molecule type" value="Genomic_DNA"/>
</dbReference>
<dbReference type="InterPro" id="IPR003848">
    <property type="entry name" value="DUF218"/>
</dbReference>
<gene>
    <name evidence="3" type="ORF">CEV33_1420</name>
</gene>
<reference evidence="3 4" key="1">
    <citation type="submission" date="2017-07" db="EMBL/GenBank/DDBJ databases">
        <title>Phylogenetic study on the rhizospheric bacterium Ochrobactrum sp. A44.</title>
        <authorList>
            <person name="Krzyzanowska D.M."/>
            <person name="Ossowicki A."/>
            <person name="Rajewska M."/>
            <person name="Maciag T."/>
            <person name="Kaczynski Z."/>
            <person name="Czerwicka M."/>
            <person name="Jafra S."/>
        </authorList>
    </citation>
    <scope>NUCLEOTIDE SEQUENCE [LARGE SCALE GENOMIC DNA]</scope>
    <source>
        <strain evidence="3 4">OgA9a</strain>
    </source>
</reference>
<keyword evidence="1" id="KW-0472">Membrane</keyword>
<evidence type="ECO:0000259" key="2">
    <source>
        <dbReference type="Pfam" id="PF02698"/>
    </source>
</evidence>
<dbReference type="PANTHER" id="PTHR30336:SF4">
    <property type="entry name" value="ENVELOPE BIOGENESIS FACTOR ELYC"/>
    <property type="match status" value="1"/>
</dbReference>
<keyword evidence="1" id="KW-0812">Transmembrane</keyword>
<keyword evidence="4" id="KW-1185">Reference proteome</keyword>
<protein>
    <recommendedName>
        <fullName evidence="2">DUF218 domain-containing protein</fullName>
    </recommendedName>
</protein>